<evidence type="ECO:0000313" key="7">
    <source>
        <dbReference type="EMBL" id="PIO75687.1"/>
    </source>
</evidence>
<dbReference type="Pfam" id="PF13520">
    <property type="entry name" value="AA_permease_2"/>
    <property type="match status" value="1"/>
</dbReference>
<dbReference type="Gene3D" id="1.20.1740.10">
    <property type="entry name" value="Amino acid/polyamine transporter I"/>
    <property type="match status" value="1"/>
</dbReference>
<dbReference type="EMBL" id="KZ345115">
    <property type="protein sequence ID" value="PIO75687.1"/>
    <property type="molecule type" value="Genomic_DNA"/>
</dbReference>
<organism evidence="7 8">
    <name type="scientific">Teladorsagia circumcincta</name>
    <name type="common">Brown stomach worm</name>
    <name type="synonym">Ostertagia circumcincta</name>
    <dbReference type="NCBI Taxonomy" id="45464"/>
    <lineage>
        <taxon>Eukaryota</taxon>
        <taxon>Metazoa</taxon>
        <taxon>Ecdysozoa</taxon>
        <taxon>Nematoda</taxon>
        <taxon>Chromadorea</taxon>
        <taxon>Rhabditida</taxon>
        <taxon>Rhabditina</taxon>
        <taxon>Rhabditomorpha</taxon>
        <taxon>Strongyloidea</taxon>
        <taxon>Trichostrongylidae</taxon>
        <taxon>Teladorsagia</taxon>
    </lineage>
</organism>
<accession>A0A2G9UZM1</accession>
<dbReference type="GO" id="GO:0015171">
    <property type="term" value="F:amino acid transmembrane transporter activity"/>
    <property type="evidence" value="ECO:0007669"/>
    <property type="project" value="TreeGrafter"/>
</dbReference>
<evidence type="ECO:0000256" key="2">
    <source>
        <dbReference type="ARBA" id="ARBA00022448"/>
    </source>
</evidence>
<protein>
    <recommendedName>
        <fullName evidence="9">Amino acid permease</fullName>
    </recommendedName>
</protein>
<keyword evidence="5 6" id="KW-0472">Membrane</keyword>
<feature type="transmembrane region" description="Helical" evidence="6">
    <location>
        <begin position="187"/>
        <end position="216"/>
    </location>
</feature>
<sequence length="252" mass="27404">MCPPRGERAPNCCRSYQMRASYVMDQLFRKKSFKGGSALDSQLKRCLGVVEVMFIAVGQMVGAGLYVLAGTVVHKQTGPSIVISFLCAGFAALMSAFSYAEFGARYPRAGSAYTYTYVGVGELCAFGIGWTVILEYMIGNAAVARSWSGYLDVLVNRAISNFTLSTIGTLSSGEGFFGRYPDVMSFLVIWATALIVALGTKSSAGVNTVFVILNLLTPDGRFHWQHLGVWAWLLLSTLRCQDPSLSCFLTKK</sequence>
<evidence type="ECO:0000256" key="3">
    <source>
        <dbReference type="ARBA" id="ARBA00022692"/>
    </source>
</evidence>
<proteinExistence type="predicted"/>
<dbReference type="PANTHER" id="PTHR43243:SF4">
    <property type="entry name" value="CATIONIC AMINO ACID TRANSPORTER 4"/>
    <property type="match status" value="1"/>
</dbReference>
<evidence type="ECO:0000256" key="5">
    <source>
        <dbReference type="ARBA" id="ARBA00023136"/>
    </source>
</evidence>
<evidence type="ECO:0000256" key="4">
    <source>
        <dbReference type="ARBA" id="ARBA00022989"/>
    </source>
</evidence>
<keyword evidence="2" id="KW-0813">Transport</keyword>
<evidence type="ECO:0000256" key="1">
    <source>
        <dbReference type="ARBA" id="ARBA00004141"/>
    </source>
</evidence>
<keyword evidence="8" id="KW-1185">Reference proteome</keyword>
<dbReference type="InterPro" id="IPR002293">
    <property type="entry name" value="AA/rel_permease1"/>
</dbReference>
<feature type="transmembrane region" description="Helical" evidence="6">
    <location>
        <begin position="81"/>
        <end position="100"/>
    </location>
</feature>
<dbReference type="AlphaFoldDB" id="A0A2G9UZM1"/>
<dbReference type="OrthoDB" id="5839292at2759"/>
<gene>
    <name evidence="7" type="ORF">TELCIR_02245</name>
</gene>
<keyword evidence="4 6" id="KW-1133">Transmembrane helix</keyword>
<evidence type="ECO:0000313" key="8">
    <source>
        <dbReference type="Proteomes" id="UP000230423"/>
    </source>
</evidence>
<feature type="transmembrane region" description="Helical" evidence="6">
    <location>
        <begin position="112"/>
        <end position="133"/>
    </location>
</feature>
<dbReference type="PANTHER" id="PTHR43243">
    <property type="entry name" value="INNER MEMBRANE TRANSPORTER YGJI-RELATED"/>
    <property type="match status" value="1"/>
</dbReference>
<name>A0A2G9UZM1_TELCI</name>
<evidence type="ECO:0000256" key="6">
    <source>
        <dbReference type="SAM" id="Phobius"/>
    </source>
</evidence>
<keyword evidence="3 6" id="KW-0812">Transmembrane</keyword>
<feature type="transmembrane region" description="Helical" evidence="6">
    <location>
        <begin position="46"/>
        <end position="69"/>
    </location>
</feature>
<dbReference type="Proteomes" id="UP000230423">
    <property type="component" value="Unassembled WGS sequence"/>
</dbReference>
<evidence type="ECO:0008006" key="9">
    <source>
        <dbReference type="Google" id="ProtNLM"/>
    </source>
</evidence>
<reference evidence="7 8" key="1">
    <citation type="submission" date="2015-09" db="EMBL/GenBank/DDBJ databases">
        <title>Draft genome of the parasitic nematode Teladorsagia circumcincta isolate WARC Sus (inbred).</title>
        <authorList>
            <person name="Mitreva M."/>
        </authorList>
    </citation>
    <scope>NUCLEOTIDE SEQUENCE [LARGE SCALE GENOMIC DNA]</scope>
    <source>
        <strain evidence="7 8">S</strain>
    </source>
</reference>
<comment type="subcellular location">
    <subcellularLocation>
        <location evidence="1">Membrane</location>
        <topology evidence="1">Multi-pass membrane protein</topology>
    </subcellularLocation>
</comment>
<dbReference type="GO" id="GO:0005886">
    <property type="term" value="C:plasma membrane"/>
    <property type="evidence" value="ECO:0007669"/>
    <property type="project" value="TreeGrafter"/>
</dbReference>